<dbReference type="AlphaFoldDB" id="A0A2S9ZZX9"/>
<proteinExistence type="predicted"/>
<dbReference type="EMBL" id="LCTV02000012">
    <property type="protein sequence ID" value="PRQ71316.1"/>
    <property type="molecule type" value="Genomic_DNA"/>
</dbReference>
<evidence type="ECO:0000256" key="1">
    <source>
        <dbReference type="SAM" id="MobiDB-lite"/>
    </source>
</evidence>
<dbReference type="OrthoDB" id="1405595at2759"/>
<accession>A0A2S9ZZX9</accession>
<feature type="region of interest" description="Disordered" evidence="1">
    <location>
        <begin position="183"/>
        <end position="204"/>
    </location>
</feature>
<gene>
    <name evidence="2" type="ORF">AAT19DRAFT_10174</name>
</gene>
<comment type="caution">
    <text evidence="2">The sequence shown here is derived from an EMBL/GenBank/DDBJ whole genome shotgun (WGS) entry which is preliminary data.</text>
</comment>
<evidence type="ECO:0000313" key="3">
    <source>
        <dbReference type="Proteomes" id="UP000239560"/>
    </source>
</evidence>
<protein>
    <submittedName>
        <fullName evidence="2">Uncharacterized protein</fullName>
    </submittedName>
</protein>
<dbReference type="Proteomes" id="UP000239560">
    <property type="component" value="Unassembled WGS sequence"/>
</dbReference>
<sequence length="255" mass="27936">MISSAYNAWKQRLDEALTHASPATTQLLRASISLYATAQITFSIDIHELQIYAGAETALGLIVSPQVFHATEQRIRMWSGSREGRASTWHAVHFLRSCLQHWRQSTADLAGCLHHRWTVYIAFLTVFAFGRSTSGHPATPSSPYQDAAMRYLDTMCTASPDGLLAVSGKQNCLDLCLMSKTPPISSRTSSSRTRPPRPSNTLAPSHMIAHTSALNIPAPLSTSKIETLASRQRCSPSPLCPPLFLLPVRSAPLQL</sequence>
<evidence type="ECO:0000313" key="2">
    <source>
        <dbReference type="EMBL" id="PRQ71316.1"/>
    </source>
</evidence>
<feature type="compositionally biased region" description="Low complexity" evidence="1">
    <location>
        <begin position="183"/>
        <end position="193"/>
    </location>
</feature>
<organism evidence="2 3">
    <name type="scientific">Rhodotorula toruloides</name>
    <name type="common">Yeast</name>
    <name type="synonym">Rhodosporidium toruloides</name>
    <dbReference type="NCBI Taxonomy" id="5286"/>
    <lineage>
        <taxon>Eukaryota</taxon>
        <taxon>Fungi</taxon>
        <taxon>Dikarya</taxon>
        <taxon>Basidiomycota</taxon>
        <taxon>Pucciniomycotina</taxon>
        <taxon>Microbotryomycetes</taxon>
        <taxon>Sporidiobolales</taxon>
        <taxon>Sporidiobolaceae</taxon>
        <taxon>Rhodotorula</taxon>
    </lineage>
</organism>
<name>A0A2S9ZZX9_RHOTO</name>
<reference evidence="2 3" key="1">
    <citation type="journal article" date="2018" name="Elife">
        <title>Functional genomics of lipid metabolism in the oleaginous yeast Rhodosporidium toruloides.</title>
        <authorList>
            <person name="Coradetti S.T."/>
            <person name="Pinel D."/>
            <person name="Geiselman G."/>
            <person name="Ito M."/>
            <person name="Mondo S."/>
            <person name="Reilly M.C."/>
            <person name="Cheng Y.F."/>
            <person name="Bauer S."/>
            <person name="Grigoriev I."/>
            <person name="Gladden J.M."/>
            <person name="Simmons B.A."/>
            <person name="Brem R."/>
            <person name="Arkin A.P."/>
            <person name="Skerker J.M."/>
        </authorList>
    </citation>
    <scope>NUCLEOTIDE SEQUENCE [LARGE SCALE GENOMIC DNA]</scope>
    <source>
        <strain evidence="2 3">NBRC 0880</strain>
    </source>
</reference>